<dbReference type="AlphaFoldDB" id="A0A0J8V643"/>
<dbReference type="Proteomes" id="UP000240481">
    <property type="component" value="Unassembled WGS sequence"/>
</dbReference>
<dbReference type="GO" id="GO:0003700">
    <property type="term" value="F:DNA-binding transcription factor activity"/>
    <property type="evidence" value="ECO:0007669"/>
    <property type="project" value="InterPro"/>
</dbReference>
<organism evidence="6 7">
    <name type="scientific">Photobacterium swingsii</name>
    <dbReference type="NCBI Taxonomy" id="680026"/>
    <lineage>
        <taxon>Bacteria</taxon>
        <taxon>Pseudomonadati</taxon>
        <taxon>Pseudomonadota</taxon>
        <taxon>Gammaproteobacteria</taxon>
        <taxon>Vibrionales</taxon>
        <taxon>Vibrionaceae</taxon>
        <taxon>Photobacterium</taxon>
    </lineage>
</organism>
<dbReference type="Pfam" id="PF00126">
    <property type="entry name" value="HTH_1"/>
    <property type="match status" value="1"/>
</dbReference>
<keyword evidence="7" id="KW-1185">Reference proteome</keyword>
<dbReference type="InterPro" id="IPR000847">
    <property type="entry name" value="LysR_HTH_N"/>
</dbReference>
<dbReference type="STRING" id="680026.AB733_20930"/>
<dbReference type="InterPro" id="IPR058163">
    <property type="entry name" value="LysR-type_TF_proteobact-type"/>
</dbReference>
<accession>A0A0J8V643</accession>
<dbReference type="RefSeq" id="WP_048900532.1">
    <property type="nucleotide sequence ID" value="NZ_AP024853.1"/>
</dbReference>
<dbReference type="FunFam" id="1.10.10.10:FF:000001">
    <property type="entry name" value="LysR family transcriptional regulator"/>
    <property type="match status" value="1"/>
</dbReference>
<reference evidence="6 7" key="1">
    <citation type="submission" date="2018-01" db="EMBL/GenBank/DDBJ databases">
        <title>Whole genome sequencing of Histamine producing bacteria.</title>
        <authorList>
            <person name="Butler K."/>
        </authorList>
    </citation>
    <scope>NUCLEOTIDE SEQUENCE [LARGE SCALE GENOMIC DNA]</scope>
    <source>
        <strain evidence="6 7">DSM 24669</strain>
    </source>
</reference>
<dbReference type="PANTHER" id="PTHR30537">
    <property type="entry name" value="HTH-TYPE TRANSCRIPTIONAL REGULATOR"/>
    <property type="match status" value="1"/>
</dbReference>
<evidence type="ECO:0000313" key="7">
    <source>
        <dbReference type="Proteomes" id="UP000240481"/>
    </source>
</evidence>
<comment type="similarity">
    <text evidence="1">Belongs to the LysR transcriptional regulatory family.</text>
</comment>
<proteinExistence type="inferred from homology"/>
<dbReference type="InterPro" id="IPR005119">
    <property type="entry name" value="LysR_subst-bd"/>
</dbReference>
<dbReference type="Gene3D" id="1.10.10.10">
    <property type="entry name" value="Winged helix-like DNA-binding domain superfamily/Winged helix DNA-binding domain"/>
    <property type="match status" value="1"/>
</dbReference>
<dbReference type="PROSITE" id="PS50931">
    <property type="entry name" value="HTH_LYSR"/>
    <property type="match status" value="1"/>
</dbReference>
<evidence type="ECO:0000313" key="6">
    <source>
        <dbReference type="EMBL" id="PSW24632.1"/>
    </source>
</evidence>
<dbReference type="GO" id="GO:0003677">
    <property type="term" value="F:DNA binding"/>
    <property type="evidence" value="ECO:0007669"/>
    <property type="project" value="UniProtKB-KW"/>
</dbReference>
<keyword evidence="3" id="KW-0238">DNA-binding</keyword>
<dbReference type="PANTHER" id="PTHR30537:SF5">
    <property type="entry name" value="HTH-TYPE TRANSCRIPTIONAL ACTIVATOR TTDR-RELATED"/>
    <property type="match status" value="1"/>
</dbReference>
<evidence type="ECO:0000256" key="2">
    <source>
        <dbReference type="ARBA" id="ARBA00023015"/>
    </source>
</evidence>
<dbReference type="InterPro" id="IPR036390">
    <property type="entry name" value="WH_DNA-bd_sf"/>
</dbReference>
<evidence type="ECO:0000256" key="3">
    <source>
        <dbReference type="ARBA" id="ARBA00023125"/>
    </source>
</evidence>
<keyword evidence="4" id="KW-0804">Transcription</keyword>
<feature type="domain" description="HTH lysR-type" evidence="5">
    <location>
        <begin position="1"/>
        <end position="57"/>
    </location>
</feature>
<dbReference type="SUPFAM" id="SSF53850">
    <property type="entry name" value="Periplasmic binding protein-like II"/>
    <property type="match status" value="1"/>
</dbReference>
<evidence type="ECO:0000256" key="1">
    <source>
        <dbReference type="ARBA" id="ARBA00009437"/>
    </source>
</evidence>
<dbReference type="EMBL" id="PYLZ01000005">
    <property type="protein sequence ID" value="PSW24632.1"/>
    <property type="molecule type" value="Genomic_DNA"/>
</dbReference>
<evidence type="ECO:0000259" key="5">
    <source>
        <dbReference type="PROSITE" id="PS50931"/>
    </source>
</evidence>
<keyword evidence="2" id="KW-0805">Transcription regulation</keyword>
<gene>
    <name evidence="6" type="ORF">C9I94_11430</name>
</gene>
<evidence type="ECO:0000256" key="4">
    <source>
        <dbReference type="ARBA" id="ARBA00023163"/>
    </source>
</evidence>
<dbReference type="Gene3D" id="3.40.190.290">
    <property type="match status" value="1"/>
</dbReference>
<comment type="caution">
    <text evidence="6">The sequence shown here is derived from an EMBL/GenBank/DDBJ whole genome shotgun (WGS) entry which is preliminary data.</text>
</comment>
<name>A0A0J8V643_9GAMM</name>
<dbReference type="Pfam" id="PF03466">
    <property type="entry name" value="LysR_substrate"/>
    <property type="match status" value="1"/>
</dbReference>
<dbReference type="OrthoDB" id="8885940at2"/>
<dbReference type="InterPro" id="IPR036388">
    <property type="entry name" value="WH-like_DNA-bd_sf"/>
</dbReference>
<protein>
    <submittedName>
        <fullName evidence="6">LysR family transcriptional regulator</fullName>
    </submittedName>
</protein>
<sequence length="298" mass="33495">MLNQIKILAQVVESGSFSKAGQVLNMAPSSISRAIDNLEHTLQSTLFRRSTRSLSLTEEGEYFYQESIKILFDANKLISEMKGDRAEPQGMLRISVFESFGNLVLAPLLPRFLAQYPKVKVEIDLDNHMVDLHSENIDIAIRIGTPQDSNLKARKLMPNLTSLVATPEYLAAHPEIKQPEDLQHHNCLLISHARQRNYFYFSNDTEQRRVPVSGNLASRGGSPLLSAALCGSGVLLLSTWMVEPYLKSQQLVEVLPSWTARSSEHDSGEIFAVYKGMEYPKPHIRAWLDFLVKELNGS</sequence>
<dbReference type="SUPFAM" id="SSF46785">
    <property type="entry name" value="Winged helix' DNA-binding domain"/>
    <property type="match status" value="1"/>
</dbReference>
<dbReference type="CDD" id="cd08422">
    <property type="entry name" value="PBP2_CrgA_like"/>
    <property type="match status" value="1"/>
</dbReference>